<sequence length="152" mass="17838">MEERSAGAIVFRMFEGTRKYLLLKYPSGYWEFPKGNIEPGESPLDAARREVKEETGLDVRFIEGFERRITYYYRREGQLVRKEVTFFLAEAVEGEVVISWEHQGYKWASYDEAMKDVEFENSRKVLDAAEEFLRTLAGPERLNYYMYGPGST</sequence>
<evidence type="ECO:0000313" key="8">
    <source>
        <dbReference type="Proteomes" id="UP000509448"/>
    </source>
</evidence>
<dbReference type="GeneID" id="55584928"/>
<dbReference type="GO" id="GO:0006754">
    <property type="term" value="P:ATP biosynthetic process"/>
    <property type="evidence" value="ECO:0007669"/>
    <property type="project" value="TreeGrafter"/>
</dbReference>
<dbReference type="KEGG" id="ccai:NAS2_1117"/>
<keyword evidence="8" id="KW-1185">Reference proteome</keyword>
<evidence type="ECO:0000256" key="3">
    <source>
        <dbReference type="ARBA" id="ARBA00022741"/>
    </source>
</evidence>
<dbReference type="GO" id="GO:0000166">
    <property type="term" value="F:nucleotide binding"/>
    <property type="evidence" value="ECO:0007669"/>
    <property type="project" value="UniProtKB-KW"/>
</dbReference>
<dbReference type="InterPro" id="IPR051325">
    <property type="entry name" value="Nudix_hydrolase_domain"/>
</dbReference>
<dbReference type="RefSeq" id="WP_174448730.1">
    <property type="nucleotide sequence ID" value="NZ_AP018732.1"/>
</dbReference>
<keyword evidence="4 7" id="KW-0378">Hydrolase</keyword>
<dbReference type="InterPro" id="IPR020084">
    <property type="entry name" value="NUDIX_hydrolase_CS"/>
</dbReference>
<dbReference type="PRINTS" id="PR00502">
    <property type="entry name" value="NUDIXFAMILY"/>
</dbReference>
<name>A0A4P2VD00_9ARCH</name>
<dbReference type="OrthoDB" id="25379at2157"/>
<evidence type="ECO:0000256" key="5">
    <source>
        <dbReference type="ARBA" id="ARBA00032644"/>
    </source>
</evidence>
<dbReference type="CDD" id="cd03428">
    <property type="entry name" value="NUDIX_Ap4A_Nudt2"/>
    <property type="match status" value="1"/>
</dbReference>
<protein>
    <recommendedName>
        <fullName evidence="2">Bis(5'-nucleosyl)-tetraphosphatase [asymmetrical]</fullName>
    </recommendedName>
    <alternativeName>
        <fullName evidence="5">Diadenosine 5',5'''-P1,P4-tetraphosphate asymmetrical hydrolase</fullName>
    </alternativeName>
</protein>
<dbReference type="SUPFAM" id="SSF55811">
    <property type="entry name" value="Nudix"/>
    <property type="match status" value="1"/>
</dbReference>
<reference evidence="7 8" key="1">
    <citation type="journal article" date="2019" name="ISME J.">
        <title>Isolation and characterization of a thermophilic sulfur- and iron-reducing thaumarchaeote from a terrestrial acidic hot spring.</title>
        <authorList>
            <person name="Kato S."/>
            <person name="Itoh T."/>
            <person name="Yuki M."/>
            <person name="Nagamori M."/>
            <person name="Ohnishi M."/>
            <person name="Uematsu K."/>
            <person name="Suzuki K."/>
            <person name="Takashina T."/>
            <person name="Ohkuma M."/>
        </authorList>
    </citation>
    <scope>NUCLEOTIDE SEQUENCE [LARGE SCALE GENOMIC DNA]</scope>
    <source>
        <strain evidence="7 8">NAS-02</strain>
    </source>
</reference>
<comment type="similarity">
    <text evidence="1">Belongs to the Nudix hydrolase family.</text>
</comment>
<dbReference type="GO" id="GO:0006167">
    <property type="term" value="P:AMP biosynthetic process"/>
    <property type="evidence" value="ECO:0007669"/>
    <property type="project" value="TreeGrafter"/>
</dbReference>
<dbReference type="Gene3D" id="3.90.79.10">
    <property type="entry name" value="Nucleoside Triphosphate Pyrophosphohydrolase"/>
    <property type="match status" value="1"/>
</dbReference>
<evidence type="ECO:0000256" key="4">
    <source>
        <dbReference type="ARBA" id="ARBA00022801"/>
    </source>
</evidence>
<dbReference type="InterPro" id="IPR015797">
    <property type="entry name" value="NUDIX_hydrolase-like_dom_sf"/>
</dbReference>
<evidence type="ECO:0000256" key="2">
    <source>
        <dbReference type="ARBA" id="ARBA00018911"/>
    </source>
</evidence>
<dbReference type="GO" id="GO:0004081">
    <property type="term" value="F:bis(5'-nucleosyl)-tetraphosphatase (asymmetrical) activity"/>
    <property type="evidence" value="ECO:0007669"/>
    <property type="project" value="TreeGrafter"/>
</dbReference>
<dbReference type="InterPro" id="IPR000086">
    <property type="entry name" value="NUDIX_hydrolase_dom"/>
</dbReference>
<evidence type="ECO:0000259" key="6">
    <source>
        <dbReference type="PROSITE" id="PS51462"/>
    </source>
</evidence>
<dbReference type="Proteomes" id="UP000509448">
    <property type="component" value="Chromosome"/>
</dbReference>
<evidence type="ECO:0000313" key="7">
    <source>
        <dbReference type="EMBL" id="BBE42506.1"/>
    </source>
</evidence>
<feature type="domain" description="Nudix hydrolase" evidence="6">
    <location>
        <begin position="1"/>
        <end position="130"/>
    </location>
</feature>
<evidence type="ECO:0000256" key="1">
    <source>
        <dbReference type="ARBA" id="ARBA00005582"/>
    </source>
</evidence>
<dbReference type="InterPro" id="IPR020476">
    <property type="entry name" value="Nudix_hydrolase"/>
</dbReference>
<organism evidence="7 8">
    <name type="scientific">Conexivisphaera calida</name>
    <dbReference type="NCBI Taxonomy" id="1874277"/>
    <lineage>
        <taxon>Archaea</taxon>
        <taxon>Nitrososphaerota</taxon>
        <taxon>Conexivisphaeria</taxon>
        <taxon>Conexivisphaerales</taxon>
        <taxon>Conexivisphaeraceae</taxon>
        <taxon>Conexivisphaera</taxon>
    </lineage>
</organism>
<dbReference type="AlphaFoldDB" id="A0A4P2VD00"/>
<dbReference type="Pfam" id="PF00293">
    <property type="entry name" value="NUDIX"/>
    <property type="match status" value="1"/>
</dbReference>
<dbReference type="PROSITE" id="PS51462">
    <property type="entry name" value="NUDIX"/>
    <property type="match status" value="1"/>
</dbReference>
<gene>
    <name evidence="7" type="ORF">NAS2_1117</name>
</gene>
<accession>A0A4P2VD00</accession>
<dbReference type="InterPro" id="IPR003565">
    <property type="entry name" value="Tetra_PHTase"/>
</dbReference>
<dbReference type="EMBL" id="AP018732">
    <property type="protein sequence ID" value="BBE42506.1"/>
    <property type="molecule type" value="Genomic_DNA"/>
</dbReference>
<proteinExistence type="inferred from homology"/>
<dbReference type="PANTHER" id="PTHR21340:SF0">
    <property type="entry name" value="BIS(5'-NUCLEOSYL)-TETRAPHOSPHATASE [ASYMMETRICAL]"/>
    <property type="match status" value="1"/>
</dbReference>
<dbReference type="PROSITE" id="PS00893">
    <property type="entry name" value="NUDIX_BOX"/>
    <property type="match status" value="1"/>
</dbReference>
<keyword evidence="3" id="KW-0547">Nucleotide-binding</keyword>
<dbReference type="PANTHER" id="PTHR21340">
    <property type="entry name" value="DIADENOSINE 5,5-P1,P4-TETRAPHOSPHATE PYROPHOSPHOHYDROLASE MUTT"/>
    <property type="match status" value="1"/>
</dbReference>